<dbReference type="InterPro" id="IPR019547">
    <property type="entry name" value="Lipid_desat"/>
</dbReference>
<keyword evidence="5 6" id="KW-0472">Membrane</keyword>
<protein>
    <submittedName>
        <fullName evidence="9">FI14826p (inferred by orthology to a D. melanogaster protein)</fullName>
    </submittedName>
</protein>
<dbReference type="AlphaFoldDB" id="A0A0K0F9L3"/>
<keyword evidence="8" id="KW-1185">Reference proteome</keyword>
<feature type="transmembrane region" description="Helical" evidence="6">
    <location>
        <begin position="74"/>
        <end position="92"/>
    </location>
</feature>
<dbReference type="Proteomes" id="UP000035680">
    <property type="component" value="Unassembled WGS sequence"/>
</dbReference>
<evidence type="ECO:0000256" key="2">
    <source>
        <dbReference type="ARBA" id="ARBA00007620"/>
    </source>
</evidence>
<keyword evidence="4 6" id="KW-1133">Transmembrane helix</keyword>
<dbReference type="InterPro" id="IPR053335">
    <property type="entry name" value="Fatty_acid_desaturase_CarF"/>
</dbReference>
<sequence>MSVLFSSRYFLNIKMTGFVQTSLREIDNDFYENEIIKRNLANNTNKNTPQQTNKHSGAKELASLYSKEKRLQEILSLILGLSLIILNGFFLIRSISQISISSLIISAILGIFVADMASGLVHWAADTWGTVNSAFGKAFIRSFREHHVDPTAITRHDFIECNGDNFLIIIPVMAFVTYQHLFYDDDYLKECLSGQWFYFLLCIYVSMTNQIHKWSHTWKNINPIVKKLQSWHIILPRQHHKIHHIAPHACNYCITTGWLNYPLDKIQFWRGAEWIITKITGLQPRDDDLMWAMKK</sequence>
<evidence type="ECO:0000259" key="7">
    <source>
        <dbReference type="Pfam" id="PF10520"/>
    </source>
</evidence>
<dbReference type="GO" id="GO:0006631">
    <property type="term" value="P:fatty acid metabolic process"/>
    <property type="evidence" value="ECO:0007669"/>
    <property type="project" value="UniProtKB-UniPathway"/>
</dbReference>
<accession>A0A0K0F9L3</accession>
<evidence type="ECO:0000256" key="6">
    <source>
        <dbReference type="SAM" id="Phobius"/>
    </source>
</evidence>
<comment type="similarity">
    <text evidence="2">Belongs to the fatty acid desaturase CarF family.</text>
</comment>
<feature type="domain" description="Lipid desaturase" evidence="7">
    <location>
        <begin position="111"/>
        <end position="287"/>
    </location>
</feature>
<evidence type="ECO:0000256" key="3">
    <source>
        <dbReference type="ARBA" id="ARBA00022692"/>
    </source>
</evidence>
<dbReference type="STRING" id="75913.A0A0K0F9L3"/>
<evidence type="ECO:0000313" key="8">
    <source>
        <dbReference type="Proteomes" id="UP000035680"/>
    </source>
</evidence>
<dbReference type="Pfam" id="PF10520">
    <property type="entry name" value="Lipid_desat"/>
    <property type="match status" value="1"/>
</dbReference>
<feature type="transmembrane region" description="Helical" evidence="6">
    <location>
        <begin position="98"/>
        <end position="117"/>
    </location>
</feature>
<feature type="transmembrane region" description="Helical" evidence="6">
    <location>
        <begin position="165"/>
        <end position="183"/>
    </location>
</feature>
<reference evidence="8" key="1">
    <citation type="submission" date="2014-07" db="EMBL/GenBank/DDBJ databases">
        <authorList>
            <person name="Martin A.A"/>
            <person name="De Silva N."/>
        </authorList>
    </citation>
    <scope>NUCLEOTIDE SEQUENCE</scope>
</reference>
<evidence type="ECO:0000256" key="1">
    <source>
        <dbReference type="ARBA" id="ARBA00004141"/>
    </source>
</evidence>
<proteinExistence type="inferred from homology"/>
<comment type="subcellular location">
    <subcellularLocation>
        <location evidence="1">Membrane</location>
        <topology evidence="1">Multi-pass membrane protein</topology>
    </subcellularLocation>
</comment>
<keyword evidence="3 6" id="KW-0812">Transmembrane</keyword>
<dbReference type="PANTHER" id="PTHR48230">
    <property type="match status" value="1"/>
</dbReference>
<evidence type="ECO:0000313" key="9">
    <source>
        <dbReference type="WBParaSite" id="SVE_0551400.1"/>
    </source>
</evidence>
<dbReference type="UniPathway" id="UPA00199"/>
<organism evidence="8 9">
    <name type="scientific">Strongyloides venezuelensis</name>
    <name type="common">Threadworm</name>
    <dbReference type="NCBI Taxonomy" id="75913"/>
    <lineage>
        <taxon>Eukaryota</taxon>
        <taxon>Metazoa</taxon>
        <taxon>Ecdysozoa</taxon>
        <taxon>Nematoda</taxon>
        <taxon>Chromadorea</taxon>
        <taxon>Rhabditida</taxon>
        <taxon>Tylenchina</taxon>
        <taxon>Panagrolaimomorpha</taxon>
        <taxon>Strongyloidoidea</taxon>
        <taxon>Strongyloididae</taxon>
        <taxon>Strongyloides</taxon>
    </lineage>
</organism>
<dbReference type="GO" id="GO:0016020">
    <property type="term" value="C:membrane"/>
    <property type="evidence" value="ECO:0007669"/>
    <property type="project" value="UniProtKB-SubCell"/>
</dbReference>
<dbReference type="WBParaSite" id="SVE_0551400.1">
    <property type="protein sequence ID" value="SVE_0551400.1"/>
    <property type="gene ID" value="SVE_0551400"/>
</dbReference>
<evidence type="ECO:0000256" key="5">
    <source>
        <dbReference type="ARBA" id="ARBA00023136"/>
    </source>
</evidence>
<dbReference type="PANTHER" id="PTHR48230:SF1">
    <property type="entry name" value="LIPID DESATURASE DOMAIN-CONTAINING PROTEIN"/>
    <property type="match status" value="1"/>
</dbReference>
<evidence type="ECO:0000256" key="4">
    <source>
        <dbReference type="ARBA" id="ARBA00022989"/>
    </source>
</evidence>
<name>A0A0K0F9L3_STRVS</name>
<reference evidence="9" key="2">
    <citation type="submission" date="2015-08" db="UniProtKB">
        <authorList>
            <consortium name="WormBaseParasite"/>
        </authorList>
    </citation>
    <scope>IDENTIFICATION</scope>
</reference>